<evidence type="ECO:0000256" key="1">
    <source>
        <dbReference type="SAM" id="SignalP"/>
    </source>
</evidence>
<name>A0A1N7RTF9_9BURK</name>
<keyword evidence="1" id="KW-0732">Signal</keyword>
<dbReference type="Proteomes" id="UP000187012">
    <property type="component" value="Unassembled WGS sequence"/>
</dbReference>
<feature type="chain" id="PRO_5009944177" evidence="1">
    <location>
        <begin position="22"/>
        <end position="131"/>
    </location>
</feature>
<evidence type="ECO:0000313" key="2">
    <source>
        <dbReference type="EMBL" id="SIT38376.1"/>
    </source>
</evidence>
<gene>
    <name evidence="2" type="ORF">BN2475_150059</name>
</gene>
<reference evidence="2 3" key="1">
    <citation type="submission" date="2016-12" db="EMBL/GenBank/DDBJ databases">
        <authorList>
            <person name="Song W.-J."/>
            <person name="Kurnit D.M."/>
        </authorList>
    </citation>
    <scope>NUCLEOTIDE SEQUENCE [LARGE SCALE GENOMIC DNA]</scope>
    <source>
        <strain evidence="2 3">STM7296</strain>
    </source>
</reference>
<keyword evidence="3" id="KW-1185">Reference proteome</keyword>
<dbReference type="AlphaFoldDB" id="A0A1N7RTF9"/>
<feature type="signal peptide" evidence="1">
    <location>
        <begin position="1"/>
        <end position="21"/>
    </location>
</feature>
<protein>
    <submittedName>
        <fullName evidence="2">Uncharacterized protein</fullName>
    </submittedName>
</protein>
<evidence type="ECO:0000313" key="3">
    <source>
        <dbReference type="Proteomes" id="UP000187012"/>
    </source>
</evidence>
<organism evidence="2 3">
    <name type="scientific">Paraburkholderia ribeironis</name>
    <dbReference type="NCBI Taxonomy" id="1247936"/>
    <lineage>
        <taxon>Bacteria</taxon>
        <taxon>Pseudomonadati</taxon>
        <taxon>Pseudomonadota</taxon>
        <taxon>Betaproteobacteria</taxon>
        <taxon>Burkholderiales</taxon>
        <taxon>Burkholderiaceae</taxon>
        <taxon>Paraburkholderia</taxon>
    </lineage>
</organism>
<accession>A0A1N7RTF9</accession>
<dbReference type="EMBL" id="CYGX02000015">
    <property type="protein sequence ID" value="SIT38376.1"/>
    <property type="molecule type" value="Genomic_DNA"/>
</dbReference>
<dbReference type="RefSeq" id="WP_174641896.1">
    <property type="nucleotide sequence ID" value="NZ_CYGX02000015.1"/>
</dbReference>
<sequence length="131" mass="13477">MKFRHIATGALLAALSSAAMAAEDDSCATLVGAASSAAPQGFRVRDGEPVDLVSGAKSDTKTVHGKLLVFSDDGVFRAYWQPDNSAEKYVLANAGVNTVRLVSTPPQGTPATNGEPGTTLPPQHVLSCPAL</sequence>
<proteinExistence type="predicted"/>